<evidence type="ECO:0000256" key="1">
    <source>
        <dbReference type="SAM" id="MobiDB-lite"/>
    </source>
</evidence>
<protein>
    <recommendedName>
        <fullName evidence="4">PepSY domain-containing protein</fullName>
    </recommendedName>
</protein>
<dbReference type="Proteomes" id="UP001279660">
    <property type="component" value="Unassembled WGS sequence"/>
</dbReference>
<dbReference type="EMBL" id="JAWXXV010000001">
    <property type="protein sequence ID" value="MDX5985440.1"/>
    <property type="molecule type" value="Genomic_DNA"/>
</dbReference>
<reference evidence="2 3" key="1">
    <citation type="submission" date="2023-11" db="EMBL/GenBank/DDBJ databases">
        <title>MicrobeMod: A computational toolkit for identifying prokaryotic methylation and restriction-modification with nanopore sequencing.</title>
        <authorList>
            <person name="Crits-Christoph A."/>
            <person name="Kang S.C."/>
            <person name="Lee H."/>
            <person name="Ostrov N."/>
        </authorList>
    </citation>
    <scope>NUCLEOTIDE SEQUENCE [LARGE SCALE GENOMIC DNA]</scope>
    <source>
        <strain evidence="2 3">ATCC 14820</strain>
    </source>
</reference>
<name>A0ABU4PU20_9SPHN</name>
<feature type="region of interest" description="Disordered" evidence="1">
    <location>
        <begin position="15"/>
        <end position="39"/>
    </location>
</feature>
<dbReference type="RefSeq" id="WP_010408095.1">
    <property type="nucleotide sequence ID" value="NZ_JAWXXV010000001.1"/>
</dbReference>
<keyword evidence="3" id="KW-1185">Reference proteome</keyword>
<comment type="caution">
    <text evidence="2">The sequence shown here is derived from an EMBL/GenBank/DDBJ whole genome shotgun (WGS) entry which is preliminary data.</text>
</comment>
<proteinExistence type="predicted"/>
<sequence>MLLPLIALISAVPGQDAGRPPSAVPGSTAPSPTAPSNEQRIAHASNTGRLIYGFDRAAWVSTDALMAAVPKDQLTGVGGYVVEVSDEQTLHVTYYRGSNATAQAFFVADVRGGKVVRQEQLPQPVALTPSQAFLAHAREIAVERAKAQKYEPCTPAPFNTVVLPSPNGGPVAVYLLTAQQDAATYVMGGNYRVVVAPDGHVLSSRPFNVSCLAMKPPKLPPGATAEGFMTTHLLDPVPTEIHVFTSYNLHMPLFVGTAPKTVWVVKGSSITLAPIK</sequence>
<evidence type="ECO:0000313" key="3">
    <source>
        <dbReference type="Proteomes" id="UP001279660"/>
    </source>
</evidence>
<accession>A0ABU4PU20</accession>
<feature type="compositionally biased region" description="Low complexity" evidence="1">
    <location>
        <begin position="20"/>
        <end position="36"/>
    </location>
</feature>
<evidence type="ECO:0000313" key="2">
    <source>
        <dbReference type="EMBL" id="MDX5985440.1"/>
    </source>
</evidence>
<evidence type="ECO:0008006" key="4">
    <source>
        <dbReference type="Google" id="ProtNLM"/>
    </source>
</evidence>
<gene>
    <name evidence="2" type="ORF">SIL82_14375</name>
</gene>
<organism evidence="2 3">
    <name type="scientific">Sphingomonas echinoides</name>
    <dbReference type="NCBI Taxonomy" id="59803"/>
    <lineage>
        <taxon>Bacteria</taxon>
        <taxon>Pseudomonadati</taxon>
        <taxon>Pseudomonadota</taxon>
        <taxon>Alphaproteobacteria</taxon>
        <taxon>Sphingomonadales</taxon>
        <taxon>Sphingomonadaceae</taxon>
        <taxon>Sphingomonas</taxon>
    </lineage>
</organism>